<keyword evidence="1" id="KW-0472">Membrane</keyword>
<protein>
    <submittedName>
        <fullName evidence="2">Putative integral membrane protein</fullName>
    </submittedName>
</protein>
<feature type="transmembrane region" description="Helical" evidence="1">
    <location>
        <begin position="139"/>
        <end position="161"/>
    </location>
</feature>
<feature type="transmembrane region" description="Helical" evidence="1">
    <location>
        <begin position="191"/>
        <end position="215"/>
    </location>
</feature>
<reference evidence="3" key="3">
    <citation type="submission" date="2020-06" db="EMBL/GenBank/DDBJ databases">
        <authorList>
            <person name="Arumugam K."/>
            <person name="Besarab I."/>
            <person name="Haryono M."/>
            <person name="Bagci C."/>
            <person name="Beier S."/>
            <person name="Buchfink B."/>
            <person name="Gorska A."/>
            <person name="Qiu G."/>
            <person name="Huson D.H."/>
            <person name="Williams R.B."/>
        </authorList>
    </citation>
    <scope>NUCLEOTIDE SEQUENCE</scope>
    <source>
        <strain evidence="3">SSA1</strain>
    </source>
</reference>
<keyword evidence="1" id="KW-0812">Transmembrane</keyword>
<feature type="transmembrane region" description="Helical" evidence="1">
    <location>
        <begin position="167"/>
        <end position="184"/>
    </location>
</feature>
<organism evidence="2 4">
    <name type="scientific">Candidatus Accumulibacter cognatus</name>
    <dbReference type="NCBI Taxonomy" id="2954383"/>
    <lineage>
        <taxon>Bacteria</taxon>
        <taxon>Pseudomonadati</taxon>
        <taxon>Pseudomonadota</taxon>
        <taxon>Betaproteobacteria</taxon>
        <taxon>Candidatus Accumulibacter</taxon>
    </lineage>
</organism>
<sequence length="258" mass="27705">MQALTLPAAQGWRWLADGFRIFRKNHLMLTFLVVSYWVLMALVNIIPVLGTVATTLCIPAFSVSLMNACRRIEQGAPLSPRLLFSGFASNLRGLLILGALYLAATVGILAVSGLVDGGALMAMMLAGQKPAEGVVNDGSLLLATQIALLFLCPLIMAYWYAPVLAGWHGLPPAKALFFSFVACLRNWRAFLVYSLAIMVVATLLPGLFIGILATLLPGSAALLAVLMTALLILVLAPTLFASFYISYRDVFVTIEDNA</sequence>
<gene>
    <name evidence="2" type="ORF">AW06_002376</name>
    <name evidence="3" type="ORF">HWD57_04120</name>
</gene>
<evidence type="ECO:0000313" key="2">
    <source>
        <dbReference type="EMBL" id="KFB76550.1"/>
    </source>
</evidence>
<keyword evidence="1" id="KW-1133">Transmembrane helix</keyword>
<accession>A0A080M7W1</accession>
<dbReference type="NCBIfam" id="NF041043">
    <property type="entry name" value="BPSS1780_fam"/>
    <property type="match status" value="1"/>
</dbReference>
<evidence type="ECO:0000313" key="5">
    <source>
        <dbReference type="Proteomes" id="UP000509684"/>
    </source>
</evidence>
<dbReference type="KEGG" id="acog:HWD57_04120"/>
<feature type="transmembrane region" description="Helical" evidence="1">
    <location>
        <begin position="27"/>
        <end position="46"/>
    </location>
</feature>
<dbReference type="EMBL" id="JDST02000052">
    <property type="protein sequence ID" value="KFB76550.1"/>
    <property type="molecule type" value="Genomic_DNA"/>
</dbReference>
<dbReference type="STRING" id="1453999.AW06_002376"/>
<dbReference type="Proteomes" id="UP000021315">
    <property type="component" value="Unassembled WGS sequence"/>
</dbReference>
<proteinExistence type="predicted"/>
<dbReference type="AlphaFoldDB" id="A0A080M7W1"/>
<dbReference type="RefSeq" id="WP_034949428.1">
    <property type="nucleotide sequence ID" value="NZ_JDST02000052.1"/>
</dbReference>
<evidence type="ECO:0000313" key="3">
    <source>
        <dbReference type="EMBL" id="QLH49054.1"/>
    </source>
</evidence>
<dbReference type="InterPro" id="IPR047798">
    <property type="entry name" value="BPSS1780-like"/>
</dbReference>
<evidence type="ECO:0000256" key="1">
    <source>
        <dbReference type="SAM" id="Phobius"/>
    </source>
</evidence>
<reference evidence="3 5" key="2">
    <citation type="journal article" date="2019" name="Microbiome">
        <title>Annotated bacterial chromosomes from frame-shift-corrected long-read metagenomic data.</title>
        <authorList>
            <person name="Arumugam K."/>
            <person name="Bagci C."/>
            <person name="Bessarab I."/>
            <person name="Beier S."/>
            <person name="Buchfink B."/>
            <person name="Gorska A."/>
            <person name="Qiu G."/>
            <person name="Huson D.H."/>
            <person name="Williams R.B.H."/>
        </authorList>
    </citation>
    <scope>NUCLEOTIDE SEQUENCE [LARGE SCALE GENOMIC DNA]</scope>
    <source>
        <strain evidence="3">SSA1</strain>
    </source>
</reference>
<accession>A0A7D5N941</accession>
<dbReference type="Proteomes" id="UP000509684">
    <property type="component" value="Chromosome"/>
</dbReference>
<keyword evidence="4" id="KW-1185">Reference proteome</keyword>
<reference evidence="2 4" key="1">
    <citation type="submission" date="2014-02" db="EMBL/GenBank/DDBJ databases">
        <title>Expanding our view of genomic diversity in Candidatus Accumulibacter clades.</title>
        <authorList>
            <person name="Skennerton C.T."/>
            <person name="Barr J.J."/>
            <person name="Slater F.R."/>
            <person name="Bond P.L."/>
            <person name="Tyson G.W."/>
        </authorList>
    </citation>
    <scope>NUCLEOTIDE SEQUENCE [LARGE SCALE GENOMIC DNA]</scope>
    <source>
        <strain evidence="4">SK-02</strain>
    </source>
</reference>
<dbReference type="EMBL" id="CP058708">
    <property type="protein sequence ID" value="QLH49054.1"/>
    <property type="molecule type" value="Genomic_DNA"/>
</dbReference>
<feature type="transmembrane region" description="Helical" evidence="1">
    <location>
        <begin position="221"/>
        <end position="245"/>
    </location>
</feature>
<name>A0A080M7W1_9PROT</name>
<evidence type="ECO:0000313" key="4">
    <source>
        <dbReference type="Proteomes" id="UP000021315"/>
    </source>
</evidence>